<keyword evidence="1" id="KW-0472">Membrane</keyword>
<dbReference type="Proteomes" id="UP000199647">
    <property type="component" value="Unassembled WGS sequence"/>
</dbReference>
<dbReference type="OrthoDB" id="7161641at2"/>
<evidence type="ECO:0000313" key="3">
    <source>
        <dbReference type="Proteomes" id="UP000199647"/>
    </source>
</evidence>
<dbReference type="AlphaFoldDB" id="A0A1H9CZA3"/>
<reference evidence="2 3" key="1">
    <citation type="submission" date="2016-10" db="EMBL/GenBank/DDBJ databases">
        <authorList>
            <person name="de Groot N.N."/>
        </authorList>
    </citation>
    <scope>NUCLEOTIDE SEQUENCE [LARGE SCALE GENOMIC DNA]</scope>
    <source>
        <strain evidence="2 3">A52C2</strain>
    </source>
</reference>
<keyword evidence="1" id="KW-0812">Transmembrane</keyword>
<evidence type="ECO:0000313" key="2">
    <source>
        <dbReference type="EMBL" id="SEQ05883.1"/>
    </source>
</evidence>
<sequence>MPEPSSGGGSTVVRGCGYVLLVLVLCLVGLGVQMTRSEIGFKALNSRLEAALKGSLPPGSDLHVGRSAISYRFDRGLVLDAHDVQLGLPGAVAMRAGTISTVTHLSSLLRGNISFNSVQIDDVALSVPLSGGQMPATAQADLIRQGAQEIGRQIIGGTDQMQKAGLNDVKITNASLTLPVASGQPAVTTKPLVQIREIRWQPLGARRSNLWVQFEPVQGHDWSAMLSNAPTADGGNIVDMNVADMPMAWLAPDMADPKLRPFFDTSFNLEARIELASDGGYRRLHGTLRSGGGQLSFSDKDATGVTGAAVEFDMPPDGSDFLLPQILMETQNGKMEFQGAVHLASEKAPIEVSADLVSGVLPIGRGNQRPLTLTSGGLKGRVDLANQALTITSLDMAAPEGHASITGGATFAGPNPGLSLSITTSELPASTLRAMWPPFVAPKTRVWFDQNVNAATLGPAAVQVKLPWEFLGEAGKDKVLPGYGLTGSVPFRDGSFTALGRLPPLVGAEGTIEFANATATITTADAHINVPDFGTLQADGTVVAIPELGRPDPTAELSLHLAGSAKALAALSDIKPFSVAKDQKIDPRKLTGNSDLELHADIPLTDNGLDNISPEFKLTLKDFSSQTPFQGHAIADADILLEGKADNYSVKGTAKLDGVAATLDLVAGSSVADKSAVSLSLDEAARKKLGLDLGDTIHGPVQASVKQGEGANSPQDISLDLKQATVSLDALGWEKGAGVPAAASFQLSKLPDGSTQIRNISVSGEGFGAKGSASLDGKGKLTDVSLADVSLRQGDDVDVSVKPHGNGYDVKVSGASLDVRGLLRGNGSSVKGGTAKGGASSPDLFLSVKLSSATGLNGAFLRSVSGSAVISNGDVRSAALTGRIPGVASPVNLTIGGPASARRVHLEAGDAGTVFRFLGVYQKIAGGGMTMDFMGSDGLQTGSGDLTLRDFHVINEEALAKAVSSSKTAPQAKLPTSGTMNFSKLRVPFDRSGGTISVQDAYLRGPVLGGTGSGTINLTDSKIAISGTLVPAFGINNIAGSIPILGTILGGGRNEGLVGITYKVYGPLDSPTLAMNPISAIAPGILRRIFDY</sequence>
<proteinExistence type="predicted"/>
<dbReference type="EMBL" id="FOFG01000002">
    <property type="protein sequence ID" value="SEQ05883.1"/>
    <property type="molecule type" value="Genomic_DNA"/>
</dbReference>
<dbReference type="STRING" id="1855383.SAMN05216548_102281"/>
<keyword evidence="1" id="KW-1133">Transmembrane helix</keyword>
<organism evidence="2 3">
    <name type="scientific">Faunimonas pinastri</name>
    <dbReference type="NCBI Taxonomy" id="1855383"/>
    <lineage>
        <taxon>Bacteria</taxon>
        <taxon>Pseudomonadati</taxon>
        <taxon>Pseudomonadota</taxon>
        <taxon>Alphaproteobacteria</taxon>
        <taxon>Hyphomicrobiales</taxon>
        <taxon>Afifellaceae</taxon>
        <taxon>Faunimonas</taxon>
    </lineage>
</organism>
<keyword evidence="3" id="KW-1185">Reference proteome</keyword>
<name>A0A1H9CZA3_9HYPH</name>
<feature type="transmembrane region" description="Helical" evidence="1">
    <location>
        <begin position="12"/>
        <end position="32"/>
    </location>
</feature>
<protein>
    <recommendedName>
        <fullName evidence="4">AsmA-like C-terminal domain-containing protein</fullName>
    </recommendedName>
</protein>
<evidence type="ECO:0008006" key="4">
    <source>
        <dbReference type="Google" id="ProtNLM"/>
    </source>
</evidence>
<gene>
    <name evidence="2" type="ORF">SAMN05216548_102281</name>
</gene>
<accession>A0A1H9CZA3</accession>
<evidence type="ECO:0000256" key="1">
    <source>
        <dbReference type="SAM" id="Phobius"/>
    </source>
</evidence>